<evidence type="ECO:0000313" key="2">
    <source>
        <dbReference type="EMBL" id="SCY89559.1"/>
    </source>
</evidence>
<accession>A0A1G5JPB0</accession>
<protein>
    <submittedName>
        <fullName evidence="2">Uncharacterized protein</fullName>
    </submittedName>
</protein>
<evidence type="ECO:0000313" key="3">
    <source>
        <dbReference type="Proteomes" id="UP000199502"/>
    </source>
</evidence>
<dbReference type="Proteomes" id="UP000199502">
    <property type="component" value="Unassembled WGS sequence"/>
</dbReference>
<feature type="region of interest" description="Disordered" evidence="1">
    <location>
        <begin position="29"/>
        <end position="55"/>
    </location>
</feature>
<evidence type="ECO:0000256" key="1">
    <source>
        <dbReference type="SAM" id="MobiDB-lite"/>
    </source>
</evidence>
<feature type="region of interest" description="Disordered" evidence="1">
    <location>
        <begin position="77"/>
        <end position="112"/>
    </location>
</feature>
<keyword evidence="3" id="KW-1185">Reference proteome</keyword>
<gene>
    <name evidence="2" type="ORF">SAMN05660710_03302</name>
</gene>
<reference evidence="2 3" key="1">
    <citation type="submission" date="2016-10" db="EMBL/GenBank/DDBJ databases">
        <authorList>
            <person name="de Groot N.N."/>
        </authorList>
    </citation>
    <scope>NUCLEOTIDE SEQUENCE [LARGE SCALE GENOMIC DNA]</scope>
    <source>
        <strain evidence="2 3">CGMCC 1.8925</strain>
    </source>
</reference>
<feature type="region of interest" description="Disordered" evidence="1">
    <location>
        <begin position="128"/>
        <end position="200"/>
    </location>
</feature>
<feature type="compositionally biased region" description="Low complexity" evidence="1">
    <location>
        <begin position="97"/>
        <end position="112"/>
    </location>
</feature>
<dbReference type="STRING" id="336292.SAMN05660710_03302"/>
<sequence>MPVPVLVPIIGRGFWRGPRSGPLLKPCLRGERRGEPPQWENQTDKGVVRPAARSARTRPRRTCSIFLLRWGCRAPLTDRRAAPGPPRAGGVWLAQIPPASRSPRPARGSRYSLPARAIQPAALAAGPAWRRAERAPKERRKASRLVERSGRNLIAQSPPGCPQADARSLWSRLQPASAPRLRRAAGQPGSRASDRSLTTVRPVNLKRQVLRTSD</sequence>
<organism evidence="2 3">
    <name type="scientific">Paracoccus tibetensis</name>
    <dbReference type="NCBI Taxonomy" id="336292"/>
    <lineage>
        <taxon>Bacteria</taxon>
        <taxon>Pseudomonadati</taxon>
        <taxon>Pseudomonadota</taxon>
        <taxon>Alphaproteobacteria</taxon>
        <taxon>Rhodobacterales</taxon>
        <taxon>Paracoccaceae</taxon>
        <taxon>Paracoccus</taxon>
    </lineage>
</organism>
<dbReference type="AlphaFoldDB" id="A0A1G5JPB0"/>
<dbReference type="EMBL" id="FMVT01000014">
    <property type="protein sequence ID" value="SCY89559.1"/>
    <property type="molecule type" value="Genomic_DNA"/>
</dbReference>
<proteinExistence type="predicted"/>
<name>A0A1G5JPB0_9RHOB</name>